<dbReference type="InterPro" id="IPR028015">
    <property type="entry name" value="CCDC84-like"/>
</dbReference>
<dbReference type="Pfam" id="PF14968">
    <property type="entry name" value="CCDC84"/>
    <property type="match status" value="1"/>
</dbReference>
<evidence type="ECO:0000313" key="2">
    <source>
        <dbReference type="Proteomes" id="UP001418222"/>
    </source>
</evidence>
<evidence type="ECO:0008006" key="3">
    <source>
        <dbReference type="Google" id="ProtNLM"/>
    </source>
</evidence>
<protein>
    <recommendedName>
        <fullName evidence="3">TITAN-like protein</fullName>
    </recommendedName>
</protein>
<dbReference type="Proteomes" id="UP001418222">
    <property type="component" value="Unassembled WGS sequence"/>
</dbReference>
<gene>
    <name evidence="1" type="ORF">KSP39_PZI023181</name>
</gene>
<name>A0AAP0FV10_9ASPA</name>
<keyword evidence="2" id="KW-1185">Reference proteome</keyword>
<evidence type="ECO:0000313" key="1">
    <source>
        <dbReference type="EMBL" id="KAK8916577.1"/>
    </source>
</evidence>
<comment type="caution">
    <text evidence="1">The sequence shown here is derived from an EMBL/GenBank/DDBJ whole genome shotgun (WGS) entry which is preliminary data.</text>
</comment>
<proteinExistence type="predicted"/>
<dbReference type="PANTHER" id="PTHR31198:SF1">
    <property type="entry name" value="CENTROSOMAL AT-AC SPLICING FACTOR"/>
    <property type="match status" value="1"/>
</dbReference>
<dbReference type="AlphaFoldDB" id="A0AAP0FV10"/>
<sequence length="460" mass="52221">MRKPQKAMAATTPTPASLLAGEKARRNETTVGTVSFEFCQLCNLNHDQGRRHKYFPSHVRAVTNALSRFQKKLSEIRFFILNPSLLRPEHAAHNRIWCVFCALDIDEIGGYFVCGNAIRHMAGEEHLRNLKRFLLKHAKGIHQVDSFKISEEDLLKWEKKCEALRNAASSSSVMPIGPVLGPSKDIQFQHELNSIKMDYYSITSFSSNVSHPVLPLQSLTNENYRVCSPSGYSSAVAPHIDHGFTHLAMDMHGSEHQDHLGGLECVGRHLTGAQFNHVDYKGKGELVANVMYDHGNDYRESNRVLQMPTRIALPSEGSQGNVHTGDLPPWLETSDEQDKNLVNFGLQMNNNPSPVQKGKSKKLNPKRVGAAWADKRRIELEMEKKGEIFDIVDANWLPNFGRVWQTGTRKESRKEFEIENHQLFKDGMHLEASLKLQPYISKRMVSQAQKKRILYYIPSK</sequence>
<reference evidence="1 2" key="1">
    <citation type="journal article" date="2022" name="Nat. Plants">
        <title>Genomes of leafy and leafless Platanthera orchids illuminate the evolution of mycoheterotrophy.</title>
        <authorList>
            <person name="Li M.H."/>
            <person name="Liu K.W."/>
            <person name="Li Z."/>
            <person name="Lu H.C."/>
            <person name="Ye Q.L."/>
            <person name="Zhang D."/>
            <person name="Wang J.Y."/>
            <person name="Li Y.F."/>
            <person name="Zhong Z.M."/>
            <person name="Liu X."/>
            <person name="Yu X."/>
            <person name="Liu D.K."/>
            <person name="Tu X.D."/>
            <person name="Liu B."/>
            <person name="Hao Y."/>
            <person name="Liao X.Y."/>
            <person name="Jiang Y.T."/>
            <person name="Sun W.H."/>
            <person name="Chen J."/>
            <person name="Chen Y.Q."/>
            <person name="Ai Y."/>
            <person name="Zhai J.W."/>
            <person name="Wu S.S."/>
            <person name="Zhou Z."/>
            <person name="Hsiao Y.Y."/>
            <person name="Wu W.L."/>
            <person name="Chen Y.Y."/>
            <person name="Lin Y.F."/>
            <person name="Hsu J.L."/>
            <person name="Li C.Y."/>
            <person name="Wang Z.W."/>
            <person name="Zhao X."/>
            <person name="Zhong W.Y."/>
            <person name="Ma X.K."/>
            <person name="Ma L."/>
            <person name="Huang J."/>
            <person name="Chen G.Z."/>
            <person name="Huang M.Z."/>
            <person name="Huang L."/>
            <person name="Peng D.H."/>
            <person name="Luo Y.B."/>
            <person name="Zou S.Q."/>
            <person name="Chen S.P."/>
            <person name="Lan S."/>
            <person name="Tsai W.C."/>
            <person name="Van de Peer Y."/>
            <person name="Liu Z.J."/>
        </authorList>
    </citation>
    <scope>NUCLEOTIDE SEQUENCE [LARGE SCALE GENOMIC DNA]</scope>
    <source>
        <strain evidence="1">Lor287</strain>
    </source>
</reference>
<dbReference type="EMBL" id="JBBWWQ010000020">
    <property type="protein sequence ID" value="KAK8916577.1"/>
    <property type="molecule type" value="Genomic_DNA"/>
</dbReference>
<organism evidence="1 2">
    <name type="scientific">Platanthera zijinensis</name>
    <dbReference type="NCBI Taxonomy" id="2320716"/>
    <lineage>
        <taxon>Eukaryota</taxon>
        <taxon>Viridiplantae</taxon>
        <taxon>Streptophyta</taxon>
        <taxon>Embryophyta</taxon>
        <taxon>Tracheophyta</taxon>
        <taxon>Spermatophyta</taxon>
        <taxon>Magnoliopsida</taxon>
        <taxon>Liliopsida</taxon>
        <taxon>Asparagales</taxon>
        <taxon>Orchidaceae</taxon>
        <taxon>Orchidoideae</taxon>
        <taxon>Orchideae</taxon>
        <taxon>Orchidinae</taxon>
        <taxon>Platanthera</taxon>
    </lineage>
</organism>
<dbReference type="PANTHER" id="PTHR31198">
    <property type="entry name" value="COILED-COIL DOMAIN-CONTAINING PROTEIN 84"/>
    <property type="match status" value="1"/>
</dbReference>
<accession>A0AAP0FV10</accession>